<dbReference type="FunFam" id="3.20.20.70:FF:000059">
    <property type="entry name" value="N-ethylmaleimide reductase, FMN-linked"/>
    <property type="match status" value="1"/>
</dbReference>
<dbReference type="Gene3D" id="3.20.20.70">
    <property type="entry name" value="Aldolase class I"/>
    <property type="match status" value="1"/>
</dbReference>
<dbReference type="FunCoup" id="A0A5J5EQR4">
    <property type="interactions" value="836"/>
</dbReference>
<proteinExistence type="inferred from homology"/>
<dbReference type="GO" id="GO:0016628">
    <property type="term" value="F:oxidoreductase activity, acting on the CH-CH group of donors, NAD or NADP as acceptor"/>
    <property type="evidence" value="ECO:0007669"/>
    <property type="project" value="UniProtKB-ARBA"/>
</dbReference>
<gene>
    <name evidence="5" type="ORF">FN846DRAFT_781932</name>
</gene>
<sequence length="388" mass="42476">MSSGLAANKLFSPLKIGRYTLKHRVVLAPLTRVRSPEHIPDQKVVDYYAQRASDGGLLISEATHISVMSGNYDNVPGVYTPEQIRAWKKVTDAVHDKGGVIFCQLWHVGRTTAPSCLGGRTPLGPSSNRVEEGMVYFTRGGPVPYVQAQEMTEQDINDTIEDYIHAAKTAIAAGFDGVEVHSANGYLLDQFICDNINKRTDKYGGSVENRARLMLEVVDAVVAAIGADKVGIRFSPFGFFQGTGTSDILGHYGYAIGEVEKRGLAYIHLVEPRSDLLNNDDAKLQKLKEIAKAQGKNEEDLLSLKPFREIAKTTPMISCGSFDASNAAPPVEEGITDAVAFGRYFISNPDLPERLAKGYPLAGYNRDTFYAHGREGYTDYPTYDGAKL</sequence>
<dbReference type="Pfam" id="PF00724">
    <property type="entry name" value="Oxidored_FMN"/>
    <property type="match status" value="1"/>
</dbReference>
<dbReference type="SUPFAM" id="SSF51395">
    <property type="entry name" value="FMN-linked oxidoreductases"/>
    <property type="match status" value="1"/>
</dbReference>
<dbReference type="InterPro" id="IPR045247">
    <property type="entry name" value="Oye-like"/>
</dbReference>
<protein>
    <recommendedName>
        <fullName evidence="4">NADH:flavin oxidoreductase/NADH oxidase N-terminal domain-containing protein</fullName>
    </recommendedName>
</protein>
<dbReference type="Proteomes" id="UP000326924">
    <property type="component" value="Unassembled WGS sequence"/>
</dbReference>
<dbReference type="InterPro" id="IPR001155">
    <property type="entry name" value="OxRdtase_FMN_N"/>
</dbReference>
<evidence type="ECO:0000256" key="2">
    <source>
        <dbReference type="ARBA" id="ARBA00005979"/>
    </source>
</evidence>
<feature type="domain" description="NADH:flavin oxidoreductase/NADH oxidase N-terminal" evidence="4">
    <location>
        <begin position="9"/>
        <end position="360"/>
    </location>
</feature>
<dbReference type="GO" id="GO:0010181">
    <property type="term" value="F:FMN binding"/>
    <property type="evidence" value="ECO:0007669"/>
    <property type="project" value="InterPro"/>
</dbReference>
<comment type="caution">
    <text evidence="5">The sequence shown here is derived from an EMBL/GenBank/DDBJ whole genome shotgun (WGS) entry which is preliminary data.</text>
</comment>
<evidence type="ECO:0000313" key="6">
    <source>
        <dbReference type="Proteomes" id="UP000326924"/>
    </source>
</evidence>
<evidence type="ECO:0000259" key="4">
    <source>
        <dbReference type="Pfam" id="PF00724"/>
    </source>
</evidence>
<comment type="similarity">
    <text evidence="2">Belongs to the NADH:flavin oxidoreductase/NADH oxidase family.</text>
</comment>
<dbReference type="InterPro" id="IPR013785">
    <property type="entry name" value="Aldolase_TIM"/>
</dbReference>
<dbReference type="PANTHER" id="PTHR22893">
    <property type="entry name" value="NADH OXIDOREDUCTASE-RELATED"/>
    <property type="match status" value="1"/>
</dbReference>
<keyword evidence="6" id="KW-1185">Reference proteome</keyword>
<comment type="cofactor">
    <cofactor evidence="1">
        <name>FMN</name>
        <dbReference type="ChEBI" id="CHEBI:58210"/>
    </cofactor>
</comment>
<dbReference type="GO" id="GO:0005829">
    <property type="term" value="C:cytosol"/>
    <property type="evidence" value="ECO:0007669"/>
    <property type="project" value="UniProtKB-ARBA"/>
</dbReference>
<organism evidence="5 6">
    <name type="scientific">Sphaerosporella brunnea</name>
    <dbReference type="NCBI Taxonomy" id="1250544"/>
    <lineage>
        <taxon>Eukaryota</taxon>
        <taxon>Fungi</taxon>
        <taxon>Dikarya</taxon>
        <taxon>Ascomycota</taxon>
        <taxon>Pezizomycotina</taxon>
        <taxon>Pezizomycetes</taxon>
        <taxon>Pezizales</taxon>
        <taxon>Pyronemataceae</taxon>
        <taxon>Sphaerosporella</taxon>
    </lineage>
</organism>
<dbReference type="InParanoid" id="A0A5J5EQR4"/>
<dbReference type="CDD" id="cd02933">
    <property type="entry name" value="OYE_like_FMN"/>
    <property type="match status" value="1"/>
</dbReference>
<name>A0A5J5EQR4_9PEZI</name>
<evidence type="ECO:0000256" key="1">
    <source>
        <dbReference type="ARBA" id="ARBA00001917"/>
    </source>
</evidence>
<evidence type="ECO:0000313" key="5">
    <source>
        <dbReference type="EMBL" id="KAA8900171.1"/>
    </source>
</evidence>
<keyword evidence="3" id="KW-0560">Oxidoreductase</keyword>
<accession>A0A5J5EQR4</accession>
<dbReference type="AlphaFoldDB" id="A0A5J5EQR4"/>
<dbReference type="EMBL" id="VXIS01000158">
    <property type="protein sequence ID" value="KAA8900171.1"/>
    <property type="molecule type" value="Genomic_DNA"/>
</dbReference>
<evidence type="ECO:0000256" key="3">
    <source>
        <dbReference type="ARBA" id="ARBA00023002"/>
    </source>
</evidence>
<reference evidence="5 6" key="1">
    <citation type="submission" date="2019-09" db="EMBL/GenBank/DDBJ databases">
        <title>Draft genome of the ectomycorrhizal ascomycete Sphaerosporella brunnea.</title>
        <authorList>
            <consortium name="DOE Joint Genome Institute"/>
            <person name="Benucci G.M."/>
            <person name="Marozzi G."/>
            <person name="Antonielli L."/>
            <person name="Sanchez S."/>
            <person name="Marco P."/>
            <person name="Wang X."/>
            <person name="Falini L.B."/>
            <person name="Barry K."/>
            <person name="Haridas S."/>
            <person name="Lipzen A."/>
            <person name="Labutti K."/>
            <person name="Grigoriev I.V."/>
            <person name="Murat C."/>
            <person name="Martin F."/>
            <person name="Albertini E."/>
            <person name="Donnini D."/>
            <person name="Bonito G."/>
        </authorList>
    </citation>
    <scope>NUCLEOTIDE SEQUENCE [LARGE SCALE GENOMIC DNA]</scope>
    <source>
        <strain evidence="5 6">Sb_GMNB300</strain>
    </source>
</reference>
<dbReference type="OrthoDB" id="276546at2759"/>
<dbReference type="PANTHER" id="PTHR22893:SF91">
    <property type="entry name" value="NADPH DEHYDROGENASE 2-RELATED"/>
    <property type="match status" value="1"/>
</dbReference>